<feature type="compositionally biased region" description="Basic and acidic residues" evidence="1">
    <location>
        <begin position="641"/>
        <end position="653"/>
    </location>
</feature>
<keyword evidence="2" id="KW-0732">Signal</keyword>
<feature type="chain" id="PRO_5040376585" description="Dystroglycan-type cadherin-like domain-containing protein" evidence="2">
    <location>
        <begin position="20"/>
        <end position="1091"/>
    </location>
</feature>
<organism evidence="4 5">
    <name type="scientific">Cronartium quercuum f. sp. fusiforme G11</name>
    <dbReference type="NCBI Taxonomy" id="708437"/>
    <lineage>
        <taxon>Eukaryota</taxon>
        <taxon>Fungi</taxon>
        <taxon>Dikarya</taxon>
        <taxon>Basidiomycota</taxon>
        <taxon>Pucciniomycotina</taxon>
        <taxon>Pucciniomycetes</taxon>
        <taxon>Pucciniales</taxon>
        <taxon>Coleosporiaceae</taxon>
        <taxon>Cronartium</taxon>
    </lineage>
</organism>
<dbReference type="Gene3D" id="2.60.40.10">
    <property type="entry name" value="Immunoglobulins"/>
    <property type="match status" value="3"/>
</dbReference>
<sequence>MHTILHLLSIFSVALSTLASPSTRLAVVHPLADQRPPVARVGIPFSWSILAGTFNSSIGNSGVTYSVRNLPPWASFSSDLATIQGTPDASRLGSINVVITAHDANNSSSVSDNFNMLVVDSPPPRVKLPLATQLGNGAVLGSAKFDHATNGITVPPNWSWSIGLLPDTFVTTSGADIYYTAYEAGTTSLPSWMKFNTNTATFDGVSPNEQNEVTIVVYGSDHLGYGDVQQNFTFTITQHILDLVQPLPPINATAQSIINYTIPISNFNVDGTPRNQSTPIIESVDLSGTPYLSHDKEQHSITGTLPASLLAQTNLTIPVVFNTPSCHNNVTTQVVLRVLPGLFTAPVLPPLYVQPGQAFTLDLNQYTSNLNATYSLAHVSPPEALPWIHFTTYPLTLSGTPPNSYDTGSTPITVTLEATGLNGLHSVAELPIRFDKESDSLFSSSSNGLSDSSKLAIAIIFGSVGGIMLLILIMRNCRKYCSADGIREREEENIYHTRYAYPGEKSEMTKPSSAKQTPLSLGDTFVGTNSPKWKGDEEVGGPMMIVTPNELAMTGRAQTPQNALKRLDIFNVFTRPSRPERESSSSHPSLRGLGIVAPDHRVINVLTMSDPSQAEDEVADEEEDDDDDYDSEEVVPPANRTRRDPATSTDDQRSSWNTTGSSSLFYSDTQGEDSESPSSRSPKRTGKWLVKPSASVPRRRKDFKPVASRSLEPERQSDGVDVGTIRMVVDQGSGSYSDTNTSEDDAMALSESLGAIKTASYKKITPESLHSGPVTASEADSGSSLRPRLIAFKSQRVPSQNGAPLPRRISSSVVHGDAMEDAYEEDDENRMQTPLRRECDIGGSHRLSAHSVYTPPEPVNGSPTTSAIFFSSPRDQHWNPSSPAIPSPLSASYSAQDPQIPNQSPNPNSENFFNGPSTNPTSYPSSSSPHGQRAFSRNSGPVVVKVGVGEPFHMTPSINRPPSVQMTGSPGRKQNPVNEGNKRYFALTHFPAQPDKDRKQLPEWLHFDAREYEVWGIPGKNDIGLMPIQIISRKTVTLPGPSGRQAGNQVGITSGTHQEEVEEVVARLVLDVVDKKAAKGPGHGDVTVVTF</sequence>
<reference evidence="4" key="1">
    <citation type="submission" date="2013-11" db="EMBL/GenBank/DDBJ databases">
        <title>Genome sequence of the fusiform rust pathogen reveals effectors for host alternation and coevolution with pine.</title>
        <authorList>
            <consortium name="DOE Joint Genome Institute"/>
            <person name="Smith K."/>
            <person name="Pendleton A."/>
            <person name="Kubisiak T."/>
            <person name="Anderson C."/>
            <person name="Salamov A."/>
            <person name="Aerts A."/>
            <person name="Riley R."/>
            <person name="Clum A."/>
            <person name="Lindquist E."/>
            <person name="Ence D."/>
            <person name="Campbell M."/>
            <person name="Kronenberg Z."/>
            <person name="Feau N."/>
            <person name="Dhillon B."/>
            <person name="Hamelin R."/>
            <person name="Burleigh J."/>
            <person name="Smith J."/>
            <person name="Yandell M."/>
            <person name="Nelson C."/>
            <person name="Grigoriev I."/>
            <person name="Davis J."/>
        </authorList>
    </citation>
    <scope>NUCLEOTIDE SEQUENCE</scope>
    <source>
        <strain evidence="4">G11</strain>
    </source>
</reference>
<dbReference type="OrthoDB" id="414243at2759"/>
<dbReference type="SMART" id="SM00736">
    <property type="entry name" value="CADG"/>
    <property type="match status" value="1"/>
</dbReference>
<dbReference type="Pfam" id="PF05345">
    <property type="entry name" value="He_PIG"/>
    <property type="match status" value="2"/>
</dbReference>
<dbReference type="InterPro" id="IPR015919">
    <property type="entry name" value="Cadherin-like_sf"/>
</dbReference>
<protein>
    <recommendedName>
        <fullName evidence="3">Dystroglycan-type cadherin-like domain-containing protein</fullName>
    </recommendedName>
</protein>
<dbReference type="InterPro" id="IPR006644">
    <property type="entry name" value="Cadg"/>
</dbReference>
<dbReference type="GO" id="GO:0005509">
    <property type="term" value="F:calcium ion binding"/>
    <property type="evidence" value="ECO:0007669"/>
    <property type="project" value="InterPro"/>
</dbReference>
<dbReference type="PANTHER" id="PTHR21559">
    <property type="entry name" value="DYSTROGLYCAN-RELATED"/>
    <property type="match status" value="1"/>
</dbReference>
<evidence type="ECO:0000313" key="4">
    <source>
        <dbReference type="EMBL" id="KAG0143030.1"/>
    </source>
</evidence>
<feature type="compositionally biased region" description="Polar residues" evidence="1">
    <location>
        <begin position="956"/>
        <end position="968"/>
    </location>
</feature>
<keyword evidence="5" id="KW-1185">Reference proteome</keyword>
<evidence type="ECO:0000259" key="3">
    <source>
        <dbReference type="SMART" id="SM00736"/>
    </source>
</evidence>
<dbReference type="InterPro" id="IPR013783">
    <property type="entry name" value="Ig-like_fold"/>
</dbReference>
<evidence type="ECO:0000313" key="5">
    <source>
        <dbReference type="Proteomes" id="UP000886653"/>
    </source>
</evidence>
<dbReference type="AlphaFoldDB" id="A0A9P6NG28"/>
<feature type="domain" description="Dystroglycan-type cadherin-like" evidence="3">
    <location>
        <begin position="26"/>
        <end position="125"/>
    </location>
</feature>
<dbReference type="PANTHER" id="PTHR21559:SF21">
    <property type="entry name" value="DYSTROGLYCAN 1"/>
    <property type="match status" value="1"/>
</dbReference>
<feature type="compositionally biased region" description="Polar residues" evidence="1">
    <location>
        <begin position="509"/>
        <end position="519"/>
    </location>
</feature>
<feature type="compositionally biased region" description="Acidic residues" evidence="1">
    <location>
        <begin position="613"/>
        <end position="633"/>
    </location>
</feature>
<dbReference type="Proteomes" id="UP000886653">
    <property type="component" value="Unassembled WGS sequence"/>
</dbReference>
<feature type="region of interest" description="Disordered" evidence="1">
    <location>
        <begin position="847"/>
        <end position="937"/>
    </location>
</feature>
<feature type="compositionally biased region" description="Low complexity" evidence="1">
    <location>
        <begin position="880"/>
        <end position="929"/>
    </location>
</feature>
<feature type="region of interest" description="Disordered" evidence="1">
    <location>
        <begin position="608"/>
        <end position="723"/>
    </location>
</feature>
<evidence type="ECO:0000256" key="2">
    <source>
        <dbReference type="SAM" id="SignalP"/>
    </source>
</evidence>
<dbReference type="GO" id="GO:0016020">
    <property type="term" value="C:membrane"/>
    <property type="evidence" value="ECO:0007669"/>
    <property type="project" value="InterPro"/>
</dbReference>
<feature type="signal peptide" evidence="2">
    <location>
        <begin position="1"/>
        <end position="19"/>
    </location>
</feature>
<proteinExistence type="predicted"/>
<name>A0A9P6NG28_9BASI</name>
<accession>A0A9P6NG28</accession>
<feature type="region of interest" description="Disordered" evidence="1">
    <location>
        <begin position="505"/>
        <end position="541"/>
    </location>
</feature>
<feature type="region of interest" description="Disordered" evidence="1">
    <location>
        <begin position="953"/>
        <end position="979"/>
    </location>
</feature>
<dbReference type="SUPFAM" id="SSF49313">
    <property type="entry name" value="Cadherin-like"/>
    <property type="match status" value="3"/>
</dbReference>
<feature type="compositionally biased region" description="Polar residues" evidence="1">
    <location>
        <begin position="654"/>
        <end position="669"/>
    </location>
</feature>
<comment type="caution">
    <text evidence="4">The sequence shown here is derived from an EMBL/GenBank/DDBJ whole genome shotgun (WGS) entry which is preliminary data.</text>
</comment>
<gene>
    <name evidence="4" type="ORF">CROQUDRAFT_96798</name>
</gene>
<dbReference type="EMBL" id="MU167330">
    <property type="protein sequence ID" value="KAG0143030.1"/>
    <property type="molecule type" value="Genomic_DNA"/>
</dbReference>
<evidence type="ECO:0000256" key="1">
    <source>
        <dbReference type="SAM" id="MobiDB-lite"/>
    </source>
</evidence>